<reference evidence="2" key="1">
    <citation type="journal article" date="2019" name="Int. J. Syst. Evol. Microbiol.">
        <title>The Global Catalogue of Microorganisms (GCM) 10K type strain sequencing project: providing services to taxonomists for standard genome sequencing and annotation.</title>
        <authorList>
            <consortium name="The Broad Institute Genomics Platform"/>
            <consortium name="The Broad Institute Genome Sequencing Center for Infectious Disease"/>
            <person name="Wu L."/>
            <person name="Ma J."/>
        </authorList>
    </citation>
    <scope>NUCLEOTIDE SEQUENCE [LARGE SCALE GENOMIC DNA]</scope>
    <source>
        <strain evidence="2">NBRC 106593</strain>
    </source>
</reference>
<dbReference type="Proteomes" id="UP001596356">
    <property type="component" value="Unassembled WGS sequence"/>
</dbReference>
<organism evidence="1 2">
    <name type="scientific">Branchiibius cervicis</name>
    <dbReference type="NCBI Taxonomy" id="908252"/>
    <lineage>
        <taxon>Bacteria</taxon>
        <taxon>Bacillati</taxon>
        <taxon>Actinomycetota</taxon>
        <taxon>Actinomycetes</taxon>
        <taxon>Micrococcales</taxon>
        <taxon>Dermacoccaceae</taxon>
        <taxon>Branchiibius</taxon>
    </lineage>
</organism>
<comment type="caution">
    <text evidence="1">The sequence shown here is derived from an EMBL/GenBank/DDBJ whole genome shotgun (WGS) entry which is preliminary data.</text>
</comment>
<evidence type="ECO:0000313" key="2">
    <source>
        <dbReference type="Proteomes" id="UP001596356"/>
    </source>
</evidence>
<proteinExistence type="predicted"/>
<gene>
    <name evidence="1" type="ORF">ACFQBT_11630</name>
</gene>
<name>A0ABW2AU51_9MICO</name>
<protein>
    <submittedName>
        <fullName evidence="1">Uncharacterized protein</fullName>
    </submittedName>
</protein>
<sequence>MGQSKRERTWRTPKTTRHVWVKLPGDGPAARVHPHQTPRQGLIVTWRRVSYRWQALVVLVDDPTLDGTESTKQTRDPVVVQLWVDASDLRPVPADPNRAFGLR</sequence>
<dbReference type="RefSeq" id="WP_377822842.1">
    <property type="nucleotide sequence ID" value="NZ_JBHSWJ010000002.1"/>
</dbReference>
<evidence type="ECO:0000313" key="1">
    <source>
        <dbReference type="EMBL" id="MFC6714433.1"/>
    </source>
</evidence>
<accession>A0ABW2AU51</accession>
<keyword evidence="2" id="KW-1185">Reference proteome</keyword>
<dbReference type="EMBL" id="JBHSWJ010000002">
    <property type="protein sequence ID" value="MFC6714433.1"/>
    <property type="molecule type" value="Genomic_DNA"/>
</dbReference>